<comment type="caution">
    <text evidence="18">The sequence shown here is derived from an EMBL/GenBank/DDBJ whole genome shotgun (WGS) entry which is preliminary data.</text>
</comment>
<evidence type="ECO:0000256" key="15">
    <source>
        <dbReference type="ARBA" id="ARBA00081462"/>
    </source>
</evidence>
<keyword evidence="7" id="KW-0378">Hydrolase</keyword>
<dbReference type="GO" id="GO:0004180">
    <property type="term" value="F:carboxypeptidase activity"/>
    <property type="evidence" value="ECO:0007669"/>
    <property type="project" value="UniProtKB-KW"/>
</dbReference>
<evidence type="ECO:0000313" key="18">
    <source>
        <dbReference type="EMBL" id="PIK53490.1"/>
    </source>
</evidence>
<dbReference type="Proteomes" id="UP000230750">
    <property type="component" value="Unassembled WGS sequence"/>
</dbReference>
<dbReference type="GO" id="GO:0006508">
    <property type="term" value="P:proteolysis"/>
    <property type="evidence" value="ECO:0007669"/>
    <property type="project" value="UniProtKB-KW"/>
</dbReference>
<evidence type="ECO:0000256" key="4">
    <source>
        <dbReference type="ARBA" id="ARBA00022438"/>
    </source>
</evidence>
<evidence type="ECO:0000256" key="3">
    <source>
        <dbReference type="ARBA" id="ARBA00005634"/>
    </source>
</evidence>
<evidence type="ECO:0000256" key="11">
    <source>
        <dbReference type="ARBA" id="ARBA00023157"/>
    </source>
</evidence>
<proteinExistence type="inferred from homology"/>
<dbReference type="SUPFAM" id="SSF47672">
    <property type="entry name" value="Transferrin receptor-like dimerisation domain"/>
    <property type="match status" value="1"/>
</dbReference>
<gene>
    <name evidence="18" type="ORF">BSL78_09584</name>
</gene>
<evidence type="ECO:0000256" key="9">
    <source>
        <dbReference type="ARBA" id="ARBA00022837"/>
    </source>
</evidence>
<dbReference type="GO" id="GO:0008237">
    <property type="term" value="F:metallopeptidase activity"/>
    <property type="evidence" value="ECO:0007669"/>
    <property type="project" value="UniProtKB-KW"/>
</dbReference>
<comment type="function">
    <text evidence="13">Aminopeptidase with broad substrate specificity. Has lower activity with substrates that have Asp or Glu in the P2' position, or Pro in the P3' position. Lacks activity with substrates that have both Pro in the P3' position and Asp or Glu in the P2' position. Lacks carboxypeptidase activity. Lacks dipeptidyl-peptidase IV type activity.</text>
</comment>
<dbReference type="Gene3D" id="1.20.930.40">
    <property type="entry name" value="Transferrin receptor-like, dimerisation domain"/>
    <property type="match status" value="1"/>
</dbReference>
<keyword evidence="8" id="KW-0862">Zinc</keyword>
<dbReference type="EMBL" id="MRZV01000283">
    <property type="protein sequence ID" value="PIK53490.1"/>
    <property type="molecule type" value="Genomic_DNA"/>
</dbReference>
<evidence type="ECO:0000256" key="12">
    <source>
        <dbReference type="ARBA" id="ARBA00023180"/>
    </source>
</evidence>
<protein>
    <recommendedName>
        <fullName evidence="14">Aminopeptidase NAALADL1</fullName>
    </recommendedName>
    <alternativeName>
        <fullName evidence="15">N-acetylated-alpha-linked acidic dipeptidase-like protein</fullName>
    </alternativeName>
</protein>
<keyword evidence="11" id="KW-1015">Disulfide bond</keyword>
<dbReference type="Pfam" id="PF04389">
    <property type="entry name" value="Peptidase_M28"/>
    <property type="match status" value="1"/>
</dbReference>
<sequence>NWRPRRTIIFCSWAAEEFALIGSNEFVEDYARILTTRAVAYLNMDILVQGNFTIVASASPNLKEAMFEAAKLVPDPDGSDSTLYDIWKDRQFTNRYYGLNLPPQIGSLGAGSDYASFVGQCGVSSMNAIYVPDPERTFYSVYPLYHTVYETFHMVKNLVDPEFIYHRAFGQFYGYLLLILSNSKVLPLNCRDYALDLATNFEQLNYTHGEVFNEQNIDLTSLTTVIDELTEATKQFHRRLNFIDTTDPLAVRIANDQLMMFERAFVDPVGLPGRPFTRNVIYAHSYQDRYTSAKFPGIVDTMFELINSETPDPKLWIIIRKQISTIIHAIRSAYLHYRTLSRDRLRGRGVIVV</sequence>
<dbReference type="OrthoDB" id="5841748at2759"/>
<evidence type="ECO:0000256" key="13">
    <source>
        <dbReference type="ARBA" id="ARBA00059290"/>
    </source>
</evidence>
<evidence type="ECO:0000256" key="2">
    <source>
        <dbReference type="ARBA" id="ARBA00004221"/>
    </source>
</evidence>
<dbReference type="GO" id="GO:0016324">
    <property type="term" value="C:apical plasma membrane"/>
    <property type="evidence" value="ECO:0007669"/>
    <property type="project" value="UniProtKB-SubCell"/>
</dbReference>
<dbReference type="InterPro" id="IPR007365">
    <property type="entry name" value="TFR-like_dimer_dom"/>
</dbReference>
<evidence type="ECO:0000256" key="10">
    <source>
        <dbReference type="ARBA" id="ARBA00023049"/>
    </source>
</evidence>
<feature type="domain" description="Peptidase M28" evidence="17">
    <location>
        <begin position="2"/>
        <end position="153"/>
    </location>
</feature>
<evidence type="ECO:0000259" key="17">
    <source>
        <dbReference type="Pfam" id="PF04389"/>
    </source>
</evidence>
<dbReference type="GO" id="GO:0004177">
    <property type="term" value="F:aminopeptidase activity"/>
    <property type="evidence" value="ECO:0007669"/>
    <property type="project" value="UniProtKB-KW"/>
</dbReference>
<comment type="subcellular location">
    <subcellularLocation>
        <location evidence="2">Apical cell membrane</location>
    </subcellularLocation>
</comment>
<evidence type="ECO:0000259" key="16">
    <source>
        <dbReference type="Pfam" id="PF04253"/>
    </source>
</evidence>
<dbReference type="InterPro" id="IPR036757">
    <property type="entry name" value="TFR-like_dimer_dom_sf"/>
</dbReference>
<dbReference type="PANTHER" id="PTHR10404:SF77">
    <property type="entry name" value="GLUTAMATE CARBOXYPEPTIDASE 2 HOMOLOG"/>
    <property type="match status" value="1"/>
</dbReference>
<dbReference type="Gene3D" id="3.40.630.10">
    <property type="entry name" value="Zn peptidases"/>
    <property type="match status" value="1"/>
</dbReference>
<dbReference type="FunFam" id="3.40.630.10:FF:000101">
    <property type="entry name" value="N-acetylated alpha-linked acidic dipeptidase like 1"/>
    <property type="match status" value="1"/>
</dbReference>
<evidence type="ECO:0000256" key="5">
    <source>
        <dbReference type="ARBA" id="ARBA00022670"/>
    </source>
</evidence>
<evidence type="ECO:0000256" key="14">
    <source>
        <dbReference type="ARBA" id="ARBA00068168"/>
    </source>
</evidence>
<keyword evidence="12" id="KW-0325">Glycoprotein</keyword>
<reference evidence="18 19" key="1">
    <citation type="journal article" date="2017" name="PLoS Biol.">
        <title>The sea cucumber genome provides insights into morphological evolution and visceral regeneration.</title>
        <authorList>
            <person name="Zhang X."/>
            <person name="Sun L."/>
            <person name="Yuan J."/>
            <person name="Sun Y."/>
            <person name="Gao Y."/>
            <person name="Zhang L."/>
            <person name="Li S."/>
            <person name="Dai H."/>
            <person name="Hamel J.F."/>
            <person name="Liu C."/>
            <person name="Yu Y."/>
            <person name="Liu S."/>
            <person name="Lin W."/>
            <person name="Guo K."/>
            <person name="Jin S."/>
            <person name="Xu P."/>
            <person name="Storey K.B."/>
            <person name="Huan P."/>
            <person name="Zhang T."/>
            <person name="Zhou Y."/>
            <person name="Zhang J."/>
            <person name="Lin C."/>
            <person name="Li X."/>
            <person name="Xing L."/>
            <person name="Huo D."/>
            <person name="Sun M."/>
            <person name="Wang L."/>
            <person name="Mercier A."/>
            <person name="Li F."/>
            <person name="Yang H."/>
            <person name="Xiang J."/>
        </authorList>
    </citation>
    <scope>NUCLEOTIDE SEQUENCE [LARGE SCALE GENOMIC DNA]</scope>
    <source>
        <strain evidence="18">Shaxun</strain>
        <tissue evidence="18">Muscle</tissue>
    </source>
</reference>
<keyword evidence="18" id="KW-0121">Carboxypeptidase</keyword>
<feature type="non-terminal residue" evidence="18">
    <location>
        <position position="1"/>
    </location>
</feature>
<evidence type="ECO:0000256" key="7">
    <source>
        <dbReference type="ARBA" id="ARBA00022801"/>
    </source>
</evidence>
<evidence type="ECO:0000256" key="1">
    <source>
        <dbReference type="ARBA" id="ARBA00001947"/>
    </source>
</evidence>
<keyword evidence="5" id="KW-0645">Protease</keyword>
<keyword evidence="4" id="KW-0031">Aminopeptidase</keyword>
<evidence type="ECO:0000313" key="19">
    <source>
        <dbReference type="Proteomes" id="UP000230750"/>
    </source>
</evidence>
<keyword evidence="10" id="KW-0482">Metalloprotease</keyword>
<comment type="similarity">
    <text evidence="3">Belongs to the peptidase M28 family. M28B subfamily.</text>
</comment>
<accession>A0A2G8L002</accession>
<dbReference type="STRING" id="307972.A0A2G8L002"/>
<keyword evidence="19" id="KW-1185">Reference proteome</keyword>
<keyword evidence="6" id="KW-0479">Metal-binding</keyword>
<name>A0A2G8L002_STIJA</name>
<comment type="cofactor">
    <cofactor evidence="1">
        <name>Zn(2+)</name>
        <dbReference type="ChEBI" id="CHEBI:29105"/>
    </cofactor>
</comment>
<feature type="domain" description="Transferrin receptor-like dimerisation" evidence="16">
    <location>
        <begin position="217"/>
        <end position="333"/>
    </location>
</feature>
<dbReference type="SUPFAM" id="SSF53187">
    <property type="entry name" value="Zn-dependent exopeptidases"/>
    <property type="match status" value="1"/>
</dbReference>
<evidence type="ECO:0000256" key="6">
    <source>
        <dbReference type="ARBA" id="ARBA00022723"/>
    </source>
</evidence>
<keyword evidence="9" id="KW-0106">Calcium</keyword>
<evidence type="ECO:0000256" key="8">
    <source>
        <dbReference type="ARBA" id="ARBA00022833"/>
    </source>
</evidence>
<dbReference type="InterPro" id="IPR007484">
    <property type="entry name" value="Peptidase_M28"/>
</dbReference>
<dbReference type="FunFam" id="1.20.930.40:FF:000001">
    <property type="entry name" value="N-acetylated-alpha-linked acidic dipeptidase 2"/>
    <property type="match status" value="1"/>
</dbReference>
<dbReference type="GO" id="GO:0046872">
    <property type="term" value="F:metal ion binding"/>
    <property type="evidence" value="ECO:0007669"/>
    <property type="project" value="UniProtKB-KW"/>
</dbReference>
<dbReference type="PANTHER" id="PTHR10404">
    <property type="entry name" value="N-ACETYLATED-ALPHA-LINKED ACIDIC DIPEPTIDASE"/>
    <property type="match status" value="1"/>
</dbReference>
<organism evidence="18 19">
    <name type="scientific">Stichopus japonicus</name>
    <name type="common">Sea cucumber</name>
    <dbReference type="NCBI Taxonomy" id="307972"/>
    <lineage>
        <taxon>Eukaryota</taxon>
        <taxon>Metazoa</taxon>
        <taxon>Echinodermata</taxon>
        <taxon>Eleutherozoa</taxon>
        <taxon>Echinozoa</taxon>
        <taxon>Holothuroidea</taxon>
        <taxon>Aspidochirotacea</taxon>
        <taxon>Aspidochirotida</taxon>
        <taxon>Stichopodidae</taxon>
        <taxon>Apostichopus</taxon>
    </lineage>
</organism>
<dbReference type="AlphaFoldDB" id="A0A2G8L002"/>
<dbReference type="InterPro" id="IPR039373">
    <property type="entry name" value="Peptidase_M28B"/>
</dbReference>
<dbReference type="Pfam" id="PF04253">
    <property type="entry name" value="TFR_dimer"/>
    <property type="match status" value="1"/>
</dbReference>